<feature type="transmembrane region" description="Helical" evidence="6">
    <location>
        <begin position="41"/>
        <end position="62"/>
    </location>
</feature>
<keyword evidence="3 6" id="KW-0812">Transmembrane</keyword>
<feature type="transmembrane region" description="Helical" evidence="6">
    <location>
        <begin position="347"/>
        <end position="371"/>
    </location>
</feature>
<reference evidence="7" key="1">
    <citation type="submission" date="2018-05" db="EMBL/GenBank/DDBJ databases">
        <authorList>
            <person name="Lanie J.A."/>
            <person name="Ng W.-L."/>
            <person name="Kazmierczak K.M."/>
            <person name="Andrzejewski T.M."/>
            <person name="Davidsen T.M."/>
            <person name="Wayne K.J."/>
            <person name="Tettelin H."/>
            <person name="Glass J.I."/>
            <person name="Rusch D."/>
            <person name="Podicherti R."/>
            <person name="Tsui H.-C.T."/>
            <person name="Winkler M.E."/>
        </authorList>
    </citation>
    <scope>NUCLEOTIDE SEQUENCE</scope>
</reference>
<feature type="transmembrane region" description="Helical" evidence="6">
    <location>
        <begin position="82"/>
        <end position="100"/>
    </location>
</feature>
<feature type="transmembrane region" description="Helical" evidence="6">
    <location>
        <begin position="6"/>
        <end position="25"/>
    </location>
</feature>
<keyword evidence="2" id="KW-1003">Cell membrane</keyword>
<feature type="non-terminal residue" evidence="7">
    <location>
        <position position="1"/>
    </location>
</feature>
<keyword evidence="5 6" id="KW-0472">Membrane</keyword>
<gene>
    <name evidence="7" type="ORF">METZ01_LOCUS159717</name>
</gene>
<dbReference type="PANTHER" id="PTHR30250:SF28">
    <property type="entry name" value="POLYSACCHARIDE BIOSYNTHESIS PROTEIN"/>
    <property type="match status" value="1"/>
</dbReference>
<dbReference type="Pfam" id="PF13440">
    <property type="entry name" value="Polysacc_synt_3"/>
    <property type="match status" value="1"/>
</dbReference>
<evidence type="ECO:0000256" key="1">
    <source>
        <dbReference type="ARBA" id="ARBA00004651"/>
    </source>
</evidence>
<evidence type="ECO:0000256" key="5">
    <source>
        <dbReference type="ARBA" id="ARBA00023136"/>
    </source>
</evidence>
<feature type="transmembrane region" description="Helical" evidence="6">
    <location>
        <begin position="137"/>
        <end position="160"/>
    </location>
</feature>
<evidence type="ECO:0008006" key="8">
    <source>
        <dbReference type="Google" id="ProtNLM"/>
    </source>
</evidence>
<accession>A0A382B0R8</accession>
<protein>
    <recommendedName>
        <fullName evidence="8">Polysaccharide biosynthesis protein C-terminal domain-containing protein</fullName>
    </recommendedName>
</protein>
<dbReference type="EMBL" id="UINC01027508">
    <property type="protein sequence ID" value="SVB06863.1"/>
    <property type="molecule type" value="Genomic_DNA"/>
</dbReference>
<evidence type="ECO:0000256" key="3">
    <source>
        <dbReference type="ARBA" id="ARBA00022692"/>
    </source>
</evidence>
<proteinExistence type="predicted"/>
<organism evidence="7">
    <name type="scientific">marine metagenome</name>
    <dbReference type="NCBI Taxonomy" id="408172"/>
    <lineage>
        <taxon>unclassified sequences</taxon>
        <taxon>metagenomes</taxon>
        <taxon>ecological metagenomes</taxon>
    </lineage>
</organism>
<evidence type="ECO:0000313" key="7">
    <source>
        <dbReference type="EMBL" id="SVB06863.1"/>
    </source>
</evidence>
<evidence type="ECO:0000256" key="4">
    <source>
        <dbReference type="ARBA" id="ARBA00022989"/>
    </source>
</evidence>
<feature type="transmembrane region" description="Helical" evidence="6">
    <location>
        <begin position="322"/>
        <end position="341"/>
    </location>
</feature>
<feature type="transmembrane region" description="Helical" evidence="6">
    <location>
        <begin position="288"/>
        <end position="310"/>
    </location>
</feature>
<comment type="subcellular location">
    <subcellularLocation>
        <location evidence="1">Cell membrane</location>
        <topology evidence="1">Multi-pass membrane protein</topology>
    </subcellularLocation>
</comment>
<dbReference type="InterPro" id="IPR050833">
    <property type="entry name" value="Poly_Biosynth_Transport"/>
</dbReference>
<evidence type="ECO:0000256" key="6">
    <source>
        <dbReference type="SAM" id="Phobius"/>
    </source>
</evidence>
<feature type="transmembrane region" description="Helical" evidence="6">
    <location>
        <begin position="181"/>
        <end position="203"/>
    </location>
</feature>
<sequence>VEDFGHFQLLFSLITIFGVISCLKYEMTLTLPEDKARSDNLFFVSILVLTGFTGILYIILTGYGREVLSLYKAEHLIASGKWIAPAVFSLGLYELMNYVFMRNKAFGKMAKYRVMQVSLIQASAIFMGLYSPSFENLIFSFIIGNMVISLLMIVQSNLSLSNMSLSSMSAAAFSFRKFPMINTPMALVNTFSMQLPVFMLSVYFSSEIVGYYMMASRILTAPMQLISRSVGRVYYKEAADSIRESKQKVIKIFKNTIRRVAKIGLIPSIIVIAFAPILIKWFLGEEWIVVGTFMQIMMPWIFFQFVNISVSTTFSVVNRQEIGFLLIVISVLLRYTAMNYWHETAIIQITALSIVASLFYISYMVSSYIVLRKIK</sequence>
<dbReference type="PANTHER" id="PTHR30250">
    <property type="entry name" value="PST FAMILY PREDICTED COLANIC ACID TRANSPORTER"/>
    <property type="match status" value="1"/>
</dbReference>
<feature type="transmembrane region" description="Helical" evidence="6">
    <location>
        <begin position="260"/>
        <end position="282"/>
    </location>
</feature>
<evidence type="ECO:0000256" key="2">
    <source>
        <dbReference type="ARBA" id="ARBA00022475"/>
    </source>
</evidence>
<dbReference type="GO" id="GO:0005886">
    <property type="term" value="C:plasma membrane"/>
    <property type="evidence" value="ECO:0007669"/>
    <property type="project" value="UniProtKB-SubCell"/>
</dbReference>
<dbReference type="AlphaFoldDB" id="A0A382B0R8"/>
<name>A0A382B0R8_9ZZZZ</name>
<keyword evidence="4 6" id="KW-1133">Transmembrane helix</keyword>